<proteinExistence type="predicted"/>
<dbReference type="Proteomes" id="UP000481153">
    <property type="component" value="Unassembled WGS sequence"/>
</dbReference>
<protein>
    <recommendedName>
        <fullName evidence="5">PH domain-containing protein</fullName>
    </recommendedName>
</protein>
<evidence type="ECO:0008006" key="5">
    <source>
        <dbReference type="Google" id="ProtNLM"/>
    </source>
</evidence>
<evidence type="ECO:0000313" key="3">
    <source>
        <dbReference type="EMBL" id="KAF0742198.1"/>
    </source>
</evidence>
<dbReference type="InterPro" id="IPR011993">
    <property type="entry name" value="PH-like_dom_sf"/>
</dbReference>
<name>A0A6G0XPM2_9STRA</name>
<feature type="region of interest" description="Disordered" evidence="2">
    <location>
        <begin position="367"/>
        <end position="395"/>
    </location>
</feature>
<keyword evidence="1" id="KW-0175">Coiled coil</keyword>
<dbReference type="Gene3D" id="2.30.29.30">
    <property type="entry name" value="Pleckstrin-homology domain (PH domain)/Phosphotyrosine-binding domain (PTB)"/>
    <property type="match status" value="1"/>
</dbReference>
<evidence type="ECO:0000256" key="2">
    <source>
        <dbReference type="SAM" id="MobiDB-lite"/>
    </source>
</evidence>
<dbReference type="AlphaFoldDB" id="A0A6G0XPM2"/>
<dbReference type="EMBL" id="VJMJ01000030">
    <property type="protein sequence ID" value="KAF0742198.1"/>
    <property type="molecule type" value="Genomic_DNA"/>
</dbReference>
<feature type="coiled-coil region" evidence="1">
    <location>
        <begin position="406"/>
        <end position="433"/>
    </location>
</feature>
<feature type="coiled-coil region" evidence="1">
    <location>
        <begin position="156"/>
        <end position="274"/>
    </location>
</feature>
<evidence type="ECO:0000313" key="4">
    <source>
        <dbReference type="Proteomes" id="UP000481153"/>
    </source>
</evidence>
<feature type="compositionally biased region" description="Low complexity" evidence="2">
    <location>
        <begin position="370"/>
        <end position="390"/>
    </location>
</feature>
<sequence length="606" mass="68502">MLKCASVRSPRPSGNQDVFQLPPGPKTQLWEKEFSVLFDERKPIGLGFIPVKDATYACSVDNVVSNKIRDNHAFDHNEHCYMSCDTSRVIVPGLRIRAINDLDVEQLSFDAVVAKIKTAKRPVLLTFADVSSLCLATTPKIALPEAPTTESLAAEVVRLRELLQEATLAKEDAERQLENFKKWNQSLLTTNDEMGDQQLHVMEQIRQDRQALEDKQAQITQLQTERDHAQQALASALIENRGIQERLEHLHSRLEETQAAKRAVDDKLAALERKRGDELYLVDKLHREILVEDNNTNELDKLLHAADDKPDVNQQDKHEETMAKLRMQRADHAAQKAALEAALANANAQAQADRQLIEQLQVEKERLQNAAQPSIEPSSSSASMTTTTAPSKEELDALRTRFDTAKLKWNAQKEQWKAEKAALQARVHALEHHGHELERSLTTSQLATSEQQQNALEKEQLDEMILRDFVQRMSTKGWRVHKHGRRGDSHERYLYMDPAGHWLSWTSVEDARHEDAFRHPNKKIVVDVKDIVDVLVGKETQILSKKAAAPPTRCFSLVCAKPCRTIDIQADTPEQCQRLVQGFRLLHAKLSKRALSSSSSSAINVD</sequence>
<gene>
    <name evidence="3" type="ORF">Ae201684_002864</name>
</gene>
<accession>A0A6G0XPM2</accession>
<organism evidence="3 4">
    <name type="scientific">Aphanomyces euteiches</name>
    <dbReference type="NCBI Taxonomy" id="100861"/>
    <lineage>
        <taxon>Eukaryota</taxon>
        <taxon>Sar</taxon>
        <taxon>Stramenopiles</taxon>
        <taxon>Oomycota</taxon>
        <taxon>Saprolegniomycetes</taxon>
        <taxon>Saprolegniales</taxon>
        <taxon>Verrucalvaceae</taxon>
        <taxon>Aphanomyces</taxon>
    </lineage>
</organism>
<keyword evidence="4" id="KW-1185">Reference proteome</keyword>
<evidence type="ECO:0000256" key="1">
    <source>
        <dbReference type="SAM" id="Coils"/>
    </source>
</evidence>
<dbReference type="VEuPathDB" id="FungiDB:AeMF1_000761"/>
<comment type="caution">
    <text evidence="3">The sequence shown here is derived from an EMBL/GenBank/DDBJ whole genome shotgun (WGS) entry which is preliminary data.</text>
</comment>
<reference evidence="3 4" key="1">
    <citation type="submission" date="2019-07" db="EMBL/GenBank/DDBJ databases">
        <title>Genomics analysis of Aphanomyces spp. identifies a new class of oomycete effector associated with host adaptation.</title>
        <authorList>
            <person name="Gaulin E."/>
        </authorList>
    </citation>
    <scope>NUCLEOTIDE SEQUENCE [LARGE SCALE GENOMIC DNA]</scope>
    <source>
        <strain evidence="3 4">ATCC 201684</strain>
    </source>
</reference>
<dbReference type="SUPFAM" id="SSF50729">
    <property type="entry name" value="PH domain-like"/>
    <property type="match status" value="1"/>
</dbReference>